<gene>
    <name evidence="3" type="ORF">CY34DRAFT_808152</name>
</gene>
<feature type="region of interest" description="Disordered" evidence="1">
    <location>
        <begin position="470"/>
        <end position="504"/>
    </location>
</feature>
<sequence>MSCFTTPQLTGAAAAYYFDGTTPQDGMTRTRTNRPPLAPLDPLTLRPQVTLEHQSPTTLPSYSVAECLSSPDSPDSPESPLAFRSRRVPTLLHRTPLAHHHALPFQQPTQCRSVEQNDIDEVMRFLRRVLRCMTHMYQVILVVATSICHAMIATVQWVAVVAFVIEAMMLSAPSVRGDHGGGFIGPIVEQLTTATATSHTETTPSPHSRVSEAAALNFLSEQIDQAHNVLTLVEGLGDDAFFAYHHANVQRFLSRSRGDPPSGGSKTEVDLTVDFRGLDTTLVQTLSPHGFIGRTISHALDEVTYHSKRIQTAFLIRRTAVRESRLDSVYSLASSNLLLEYSSILSKTESIIPNLVALHHQLSRNLPEILANTQSRQAAASRRSIWGIFASQRPNPKAVEEESLEAFVAGLETVLVNLRHLNAYLEWITDQLSQRTLLSSTSMVSSSSHTSCSSALRDLLDRASRATTKSSRCCRCPDSGKDTPTAPARVEFNIPGSRTLPTVS</sequence>
<dbReference type="AlphaFoldDB" id="A0A0D0ANL8"/>
<feature type="compositionally biased region" description="Polar residues" evidence="1">
    <location>
        <begin position="21"/>
        <end position="30"/>
    </location>
</feature>
<evidence type="ECO:0000256" key="1">
    <source>
        <dbReference type="SAM" id="MobiDB-lite"/>
    </source>
</evidence>
<keyword evidence="2" id="KW-0472">Membrane</keyword>
<dbReference type="InParanoid" id="A0A0D0ANL8"/>
<keyword evidence="4" id="KW-1185">Reference proteome</keyword>
<feature type="region of interest" description="Disordered" evidence="1">
    <location>
        <begin position="63"/>
        <end position="82"/>
    </location>
</feature>
<proteinExistence type="predicted"/>
<organism evidence="3 4">
    <name type="scientific">Suillus luteus UH-Slu-Lm8-n1</name>
    <dbReference type="NCBI Taxonomy" id="930992"/>
    <lineage>
        <taxon>Eukaryota</taxon>
        <taxon>Fungi</taxon>
        <taxon>Dikarya</taxon>
        <taxon>Basidiomycota</taxon>
        <taxon>Agaricomycotina</taxon>
        <taxon>Agaricomycetes</taxon>
        <taxon>Agaricomycetidae</taxon>
        <taxon>Boletales</taxon>
        <taxon>Suillineae</taxon>
        <taxon>Suillaceae</taxon>
        <taxon>Suillus</taxon>
    </lineage>
</organism>
<keyword evidence="2" id="KW-1133">Transmembrane helix</keyword>
<dbReference type="HOGENOM" id="CLU_540984_0_0_1"/>
<evidence type="ECO:0000313" key="3">
    <source>
        <dbReference type="EMBL" id="KIK39579.1"/>
    </source>
</evidence>
<reference evidence="3 4" key="1">
    <citation type="submission" date="2014-04" db="EMBL/GenBank/DDBJ databases">
        <authorList>
            <consortium name="DOE Joint Genome Institute"/>
            <person name="Kuo A."/>
            <person name="Ruytinx J."/>
            <person name="Rineau F."/>
            <person name="Colpaert J."/>
            <person name="Kohler A."/>
            <person name="Nagy L.G."/>
            <person name="Floudas D."/>
            <person name="Copeland A."/>
            <person name="Barry K.W."/>
            <person name="Cichocki N."/>
            <person name="Veneault-Fourrey C."/>
            <person name="LaButti K."/>
            <person name="Lindquist E.A."/>
            <person name="Lipzen A."/>
            <person name="Lundell T."/>
            <person name="Morin E."/>
            <person name="Murat C."/>
            <person name="Sun H."/>
            <person name="Tunlid A."/>
            <person name="Henrissat B."/>
            <person name="Grigoriev I.V."/>
            <person name="Hibbett D.S."/>
            <person name="Martin F."/>
            <person name="Nordberg H.P."/>
            <person name="Cantor M.N."/>
            <person name="Hua S.X."/>
        </authorList>
    </citation>
    <scope>NUCLEOTIDE SEQUENCE [LARGE SCALE GENOMIC DNA]</scope>
    <source>
        <strain evidence="3 4">UH-Slu-Lm8-n1</strain>
    </source>
</reference>
<keyword evidence="2" id="KW-0812">Transmembrane</keyword>
<feature type="transmembrane region" description="Helical" evidence="2">
    <location>
        <begin position="137"/>
        <end position="165"/>
    </location>
</feature>
<accession>A0A0D0ANL8</accession>
<dbReference type="EMBL" id="KN835337">
    <property type="protein sequence ID" value="KIK39579.1"/>
    <property type="molecule type" value="Genomic_DNA"/>
</dbReference>
<feature type="compositionally biased region" description="Low complexity" evidence="1">
    <location>
        <begin position="69"/>
        <end position="80"/>
    </location>
</feature>
<name>A0A0D0ANL8_9AGAM</name>
<evidence type="ECO:0000256" key="2">
    <source>
        <dbReference type="SAM" id="Phobius"/>
    </source>
</evidence>
<dbReference type="Proteomes" id="UP000054485">
    <property type="component" value="Unassembled WGS sequence"/>
</dbReference>
<dbReference type="OrthoDB" id="2627665at2759"/>
<protein>
    <submittedName>
        <fullName evidence="3">Uncharacterized protein</fullName>
    </submittedName>
</protein>
<feature type="region of interest" description="Disordered" evidence="1">
    <location>
        <begin position="19"/>
        <end position="42"/>
    </location>
</feature>
<evidence type="ECO:0000313" key="4">
    <source>
        <dbReference type="Proteomes" id="UP000054485"/>
    </source>
</evidence>
<reference evidence="4" key="2">
    <citation type="submission" date="2015-01" db="EMBL/GenBank/DDBJ databases">
        <title>Evolutionary Origins and Diversification of the Mycorrhizal Mutualists.</title>
        <authorList>
            <consortium name="DOE Joint Genome Institute"/>
            <consortium name="Mycorrhizal Genomics Consortium"/>
            <person name="Kohler A."/>
            <person name="Kuo A."/>
            <person name="Nagy L.G."/>
            <person name="Floudas D."/>
            <person name="Copeland A."/>
            <person name="Barry K.W."/>
            <person name="Cichocki N."/>
            <person name="Veneault-Fourrey C."/>
            <person name="LaButti K."/>
            <person name="Lindquist E.A."/>
            <person name="Lipzen A."/>
            <person name="Lundell T."/>
            <person name="Morin E."/>
            <person name="Murat C."/>
            <person name="Riley R."/>
            <person name="Ohm R."/>
            <person name="Sun H."/>
            <person name="Tunlid A."/>
            <person name="Henrissat B."/>
            <person name="Grigoriev I.V."/>
            <person name="Hibbett D.S."/>
            <person name="Martin F."/>
        </authorList>
    </citation>
    <scope>NUCLEOTIDE SEQUENCE [LARGE SCALE GENOMIC DNA]</scope>
    <source>
        <strain evidence="4">UH-Slu-Lm8-n1</strain>
    </source>
</reference>